<keyword evidence="1" id="KW-0489">Methyltransferase</keyword>
<dbReference type="InterPro" id="IPR029063">
    <property type="entry name" value="SAM-dependent_MTases_sf"/>
</dbReference>
<accession>A0A1C3EAE1</accession>
<evidence type="ECO:0000313" key="3">
    <source>
        <dbReference type="EMBL" id="ODA30227.1"/>
    </source>
</evidence>
<sequence>MKKTVTLGSVQETLLIPLLGRAQETSRPNGLLSDPRAQEIIDQLDYDFSKWRGDSSLAVACVRTRIFDDIALRFLEKYPDGTIVEIGCGLNTRFERIDNGLANWFELDLSDSIALRRSFFSDQPRRTMIEGSVLDKEWIEPVVKLGKPTLFLSEAVLIYLEEHQVKQAIVQIADAFPEAWFVTDMCKSSMTTAQAHKKNMARFGVKTWFKWACDDPTLLTHWHHDIAFVSTQSIADASPDIVAKMPFIWRTLLRVTPFIVRYLMKDYCIAQYRLGK</sequence>
<evidence type="ECO:0008006" key="5">
    <source>
        <dbReference type="Google" id="ProtNLM"/>
    </source>
</evidence>
<protein>
    <recommendedName>
        <fullName evidence="5">Methyltransferase</fullName>
    </recommendedName>
</protein>
<evidence type="ECO:0000256" key="1">
    <source>
        <dbReference type="ARBA" id="ARBA00022603"/>
    </source>
</evidence>
<gene>
    <name evidence="3" type="ORF">A8L45_20710</name>
</gene>
<reference evidence="3 4" key="1">
    <citation type="submission" date="2016-05" db="EMBL/GenBank/DDBJ databases">
        <title>Genomic Taxonomy of the Vibrionaceae.</title>
        <authorList>
            <person name="Gomez-Gil B."/>
            <person name="Enciso-Ibarra J."/>
        </authorList>
    </citation>
    <scope>NUCLEOTIDE SEQUENCE [LARGE SCALE GENOMIC DNA]</scope>
    <source>
        <strain evidence="3 4">CAIM 1920</strain>
    </source>
</reference>
<organism evidence="3 4">
    <name type="scientific">Veronia pacifica</name>
    <dbReference type="NCBI Taxonomy" id="1080227"/>
    <lineage>
        <taxon>Bacteria</taxon>
        <taxon>Pseudomonadati</taxon>
        <taxon>Pseudomonadota</taxon>
        <taxon>Gammaproteobacteria</taxon>
        <taxon>Vibrionales</taxon>
        <taxon>Vibrionaceae</taxon>
        <taxon>Veronia</taxon>
    </lineage>
</organism>
<dbReference type="GO" id="GO:0032259">
    <property type="term" value="P:methylation"/>
    <property type="evidence" value="ECO:0007669"/>
    <property type="project" value="UniProtKB-KW"/>
</dbReference>
<comment type="caution">
    <text evidence="3">The sequence shown here is derived from an EMBL/GenBank/DDBJ whole genome shotgun (WGS) entry which is preliminary data.</text>
</comment>
<dbReference type="STRING" id="1080227.A8L45_20710"/>
<dbReference type="InterPro" id="IPR007213">
    <property type="entry name" value="Ppm1/Ppm2/Tcmp"/>
</dbReference>
<dbReference type="GO" id="GO:0008168">
    <property type="term" value="F:methyltransferase activity"/>
    <property type="evidence" value="ECO:0007669"/>
    <property type="project" value="UniProtKB-KW"/>
</dbReference>
<keyword evidence="2" id="KW-0808">Transferase</keyword>
<dbReference type="Proteomes" id="UP000094936">
    <property type="component" value="Unassembled WGS sequence"/>
</dbReference>
<dbReference type="EMBL" id="LYBM01000056">
    <property type="protein sequence ID" value="ODA30227.1"/>
    <property type="molecule type" value="Genomic_DNA"/>
</dbReference>
<dbReference type="PANTHER" id="PTHR43619:SF2">
    <property type="entry name" value="S-ADENOSYL-L-METHIONINE-DEPENDENT METHYLTRANSFERASES SUPERFAMILY PROTEIN"/>
    <property type="match status" value="1"/>
</dbReference>
<name>A0A1C3EAE1_9GAMM</name>
<dbReference type="Pfam" id="PF04072">
    <property type="entry name" value="LCM"/>
    <property type="match status" value="1"/>
</dbReference>
<dbReference type="OrthoDB" id="9800233at2"/>
<keyword evidence="4" id="KW-1185">Reference proteome</keyword>
<dbReference type="RefSeq" id="WP_068905262.1">
    <property type="nucleotide sequence ID" value="NZ_JBHUIF010000017.1"/>
</dbReference>
<dbReference type="PANTHER" id="PTHR43619">
    <property type="entry name" value="S-ADENOSYL-L-METHIONINE-DEPENDENT METHYLTRANSFERASE YKTD-RELATED"/>
    <property type="match status" value="1"/>
</dbReference>
<dbReference type="AlphaFoldDB" id="A0A1C3EAE1"/>
<dbReference type="SUPFAM" id="SSF53335">
    <property type="entry name" value="S-adenosyl-L-methionine-dependent methyltransferases"/>
    <property type="match status" value="1"/>
</dbReference>
<dbReference type="InterPro" id="IPR016874">
    <property type="entry name" value="TcmP-like"/>
</dbReference>
<dbReference type="PIRSF" id="PIRSF028177">
    <property type="entry name" value="Polyketide_synth_Omtfrase_TcmP"/>
    <property type="match status" value="1"/>
</dbReference>
<proteinExistence type="predicted"/>
<evidence type="ECO:0000313" key="4">
    <source>
        <dbReference type="Proteomes" id="UP000094936"/>
    </source>
</evidence>
<dbReference type="Gene3D" id="3.40.50.150">
    <property type="entry name" value="Vaccinia Virus protein VP39"/>
    <property type="match status" value="1"/>
</dbReference>
<evidence type="ECO:0000256" key="2">
    <source>
        <dbReference type="ARBA" id="ARBA00022679"/>
    </source>
</evidence>